<sequence length="50" mass="5531">MGSSTRQTSSSMCSSFDVLPRYIGKSRTTVQTNQSLIALAVAFQSFTWPR</sequence>
<accession>A0A0A8ZVK0</accession>
<protein>
    <submittedName>
        <fullName evidence="1">Uncharacterized protein</fullName>
    </submittedName>
</protein>
<dbReference type="EMBL" id="GBRH01259063">
    <property type="protein sequence ID" value="JAD38832.1"/>
    <property type="molecule type" value="Transcribed_RNA"/>
</dbReference>
<proteinExistence type="predicted"/>
<evidence type="ECO:0000313" key="1">
    <source>
        <dbReference type="EMBL" id="JAD38832.1"/>
    </source>
</evidence>
<reference evidence="1" key="2">
    <citation type="journal article" date="2015" name="Data Brief">
        <title>Shoot transcriptome of the giant reed, Arundo donax.</title>
        <authorList>
            <person name="Barrero R.A."/>
            <person name="Guerrero F.D."/>
            <person name="Moolhuijzen P."/>
            <person name="Goolsby J.A."/>
            <person name="Tidwell J."/>
            <person name="Bellgard S.E."/>
            <person name="Bellgard M.I."/>
        </authorList>
    </citation>
    <scope>NUCLEOTIDE SEQUENCE</scope>
    <source>
        <tissue evidence="1">Shoot tissue taken approximately 20 cm above the soil surface</tissue>
    </source>
</reference>
<organism evidence="1">
    <name type="scientific">Arundo donax</name>
    <name type="common">Giant reed</name>
    <name type="synonym">Donax arundinaceus</name>
    <dbReference type="NCBI Taxonomy" id="35708"/>
    <lineage>
        <taxon>Eukaryota</taxon>
        <taxon>Viridiplantae</taxon>
        <taxon>Streptophyta</taxon>
        <taxon>Embryophyta</taxon>
        <taxon>Tracheophyta</taxon>
        <taxon>Spermatophyta</taxon>
        <taxon>Magnoliopsida</taxon>
        <taxon>Liliopsida</taxon>
        <taxon>Poales</taxon>
        <taxon>Poaceae</taxon>
        <taxon>PACMAD clade</taxon>
        <taxon>Arundinoideae</taxon>
        <taxon>Arundineae</taxon>
        <taxon>Arundo</taxon>
    </lineage>
</organism>
<dbReference type="AlphaFoldDB" id="A0A0A8ZVK0"/>
<name>A0A0A8ZVK0_ARUDO</name>
<reference evidence="1" key="1">
    <citation type="submission" date="2014-09" db="EMBL/GenBank/DDBJ databases">
        <authorList>
            <person name="Magalhaes I.L.F."/>
            <person name="Oliveira U."/>
            <person name="Santos F.R."/>
            <person name="Vidigal T.H.D.A."/>
            <person name="Brescovit A.D."/>
            <person name="Santos A.J."/>
        </authorList>
    </citation>
    <scope>NUCLEOTIDE SEQUENCE</scope>
    <source>
        <tissue evidence="1">Shoot tissue taken approximately 20 cm above the soil surface</tissue>
    </source>
</reference>